<dbReference type="OrthoDB" id="3126219at2759"/>
<name>A0A6A4IDY3_9AGAR</name>
<proteinExistence type="predicted"/>
<dbReference type="Proteomes" id="UP000799118">
    <property type="component" value="Unassembled WGS sequence"/>
</dbReference>
<dbReference type="AlphaFoldDB" id="A0A6A4IDY3"/>
<keyword evidence="3" id="KW-1185">Reference proteome</keyword>
<reference evidence="2" key="1">
    <citation type="journal article" date="2019" name="Environ. Microbiol.">
        <title>Fungal ecological strategies reflected in gene transcription - a case study of two litter decomposers.</title>
        <authorList>
            <person name="Barbi F."/>
            <person name="Kohler A."/>
            <person name="Barry K."/>
            <person name="Baskaran P."/>
            <person name="Daum C."/>
            <person name="Fauchery L."/>
            <person name="Ihrmark K."/>
            <person name="Kuo A."/>
            <person name="LaButti K."/>
            <person name="Lipzen A."/>
            <person name="Morin E."/>
            <person name="Grigoriev I.V."/>
            <person name="Henrissat B."/>
            <person name="Lindahl B."/>
            <person name="Martin F."/>
        </authorList>
    </citation>
    <scope>NUCLEOTIDE SEQUENCE</scope>
    <source>
        <strain evidence="2">JB14</strain>
    </source>
</reference>
<dbReference type="EMBL" id="ML769393">
    <property type="protein sequence ID" value="KAE9407943.1"/>
    <property type="molecule type" value="Genomic_DNA"/>
</dbReference>
<evidence type="ECO:0000256" key="1">
    <source>
        <dbReference type="SAM" id="MobiDB-lite"/>
    </source>
</evidence>
<feature type="region of interest" description="Disordered" evidence="1">
    <location>
        <begin position="1"/>
        <end position="53"/>
    </location>
</feature>
<accession>A0A6A4IDY3</accession>
<organism evidence="2 3">
    <name type="scientific">Gymnopus androsaceus JB14</name>
    <dbReference type="NCBI Taxonomy" id="1447944"/>
    <lineage>
        <taxon>Eukaryota</taxon>
        <taxon>Fungi</taxon>
        <taxon>Dikarya</taxon>
        <taxon>Basidiomycota</taxon>
        <taxon>Agaricomycotina</taxon>
        <taxon>Agaricomycetes</taxon>
        <taxon>Agaricomycetidae</taxon>
        <taxon>Agaricales</taxon>
        <taxon>Marasmiineae</taxon>
        <taxon>Omphalotaceae</taxon>
        <taxon>Gymnopus</taxon>
    </lineage>
</organism>
<protein>
    <submittedName>
        <fullName evidence="2">Uncharacterized protein</fullName>
    </submittedName>
</protein>
<evidence type="ECO:0000313" key="3">
    <source>
        <dbReference type="Proteomes" id="UP000799118"/>
    </source>
</evidence>
<gene>
    <name evidence="2" type="ORF">BT96DRAFT_932972</name>
</gene>
<sequence>MRVKVNPLGSESLMRGEGMGRSRQRQGSGHASQPVNTWSKRTSSTQHISATSSSSDETYILNRTLTRQEAMSIVQKYHYMFKANGVILSRLQSTKATDDISTPVKSIIGSALLQYKSLDEAERDLERRYKEAAILGGPATSTALNFWQEAWQVPIGTIYMEIYNPCTNAAVAMSPQDFVFSEVSGICPSLQANEEFRAGVRNHKTGKLCGGRVSRSVDKDTWVVLGRKRYYLVLPENDQCFIIDTPDIPSALDYVFSHETETQEKCTLVNYVQR</sequence>
<evidence type="ECO:0000313" key="2">
    <source>
        <dbReference type="EMBL" id="KAE9407943.1"/>
    </source>
</evidence>
<feature type="compositionally biased region" description="Polar residues" evidence="1">
    <location>
        <begin position="30"/>
        <end position="41"/>
    </location>
</feature>
<feature type="compositionally biased region" description="Low complexity" evidence="1">
    <location>
        <begin position="42"/>
        <end position="53"/>
    </location>
</feature>